<dbReference type="EMBL" id="MTPU01000011">
    <property type="protein sequence ID" value="OPH11176.1"/>
    <property type="molecule type" value="Genomic_DNA"/>
</dbReference>
<dbReference type="AlphaFoldDB" id="A0A9Q5QZC3"/>
<evidence type="ECO:0000313" key="1">
    <source>
        <dbReference type="EMBL" id="OPH11176.1"/>
    </source>
</evidence>
<name>A0A9Q5QZC3_9CYAN</name>
<evidence type="ECO:0000313" key="2">
    <source>
        <dbReference type="Proteomes" id="UP000190056"/>
    </source>
</evidence>
<protein>
    <submittedName>
        <fullName evidence="1">Uncharacterized protein</fullName>
    </submittedName>
</protein>
<organism evidence="1 2">
    <name type="scientific">Cylindrospermopsis raciborskii CENA302</name>
    <dbReference type="NCBI Taxonomy" id="1170768"/>
    <lineage>
        <taxon>Bacteria</taxon>
        <taxon>Bacillati</taxon>
        <taxon>Cyanobacteriota</taxon>
        <taxon>Cyanophyceae</taxon>
        <taxon>Nostocales</taxon>
        <taxon>Aphanizomenonaceae</taxon>
        <taxon>Cylindrospermopsis</taxon>
    </lineage>
</organism>
<accession>A0A9Q5QZC3</accession>
<dbReference type="Proteomes" id="UP000190056">
    <property type="component" value="Unassembled WGS sequence"/>
</dbReference>
<sequence length="68" mass="7995">MLINFVFKQIAYYILSPIKDLLRSMNHSEQEIDQLGGEMGILVFYVSKLFKLKPTVSVFEHNSLKRIY</sequence>
<reference evidence="1 2" key="1">
    <citation type="submission" date="2017-01" db="EMBL/GenBank/DDBJ databases">
        <authorList>
            <person name="Abreu V.A."/>
            <person name="Popin R.V."/>
            <person name="Rigonato J."/>
            <person name="Andreote A.P."/>
            <person name="Schaker P.C."/>
            <person name="Hoff-Risseti C."/>
            <person name="Alvarenga D.O."/>
            <person name="Varani A.M."/>
            <person name="Fiore M.F."/>
        </authorList>
    </citation>
    <scope>NUCLEOTIDE SEQUENCE [LARGE SCALE GENOMIC DNA]</scope>
    <source>
        <strain evidence="1 2">CENA302</strain>
    </source>
</reference>
<comment type="caution">
    <text evidence="1">The sequence shown here is derived from an EMBL/GenBank/DDBJ whole genome shotgun (WGS) entry which is preliminary data.</text>
</comment>
<proteinExistence type="predicted"/>
<gene>
    <name evidence="1" type="ORF">CENA302_01610</name>
</gene>